<dbReference type="InterPro" id="IPR050898">
    <property type="entry name" value="Plant_acyltransferase"/>
</dbReference>
<dbReference type="Gene3D" id="3.30.559.10">
    <property type="entry name" value="Chloramphenicol acetyltransferase-like domain"/>
    <property type="match status" value="2"/>
</dbReference>
<dbReference type="Pfam" id="PF02458">
    <property type="entry name" value="Transferase"/>
    <property type="match status" value="1"/>
</dbReference>
<organism evidence="4">
    <name type="scientific">Musa acuminata subsp. malaccensis</name>
    <name type="common">Wild banana</name>
    <name type="synonym">Musa malaccensis</name>
    <dbReference type="NCBI Taxonomy" id="214687"/>
    <lineage>
        <taxon>Eukaryota</taxon>
        <taxon>Viridiplantae</taxon>
        <taxon>Streptophyta</taxon>
        <taxon>Embryophyta</taxon>
        <taxon>Tracheophyta</taxon>
        <taxon>Spermatophyta</taxon>
        <taxon>Magnoliopsida</taxon>
        <taxon>Liliopsida</taxon>
        <taxon>Zingiberales</taxon>
        <taxon>Musaceae</taxon>
        <taxon>Musa</taxon>
    </lineage>
</organism>
<keyword evidence="3" id="KW-0012">Acyltransferase</keyword>
<dbReference type="AlphaFoldDB" id="A0A8D7FNJ2"/>
<keyword evidence="2" id="KW-0808">Transferase</keyword>
<accession>A0A8D7FNJ2</accession>
<dbReference type="InterPro" id="IPR023213">
    <property type="entry name" value="CAT-like_dom_sf"/>
</dbReference>
<sequence length="453" mass="50205">MEAINLHAPNHYIWTSHMLQLLRRHIDKNPLSIAAAMSFAVTRTNRSFIVPCEATPRGSLGLSVIDRVPGLRHMVRSLHVFRHGREPARVIREALSKALVKYYPFAGRFVEDPDGGGEVRVACTGEGAWFVEAKTECSLEDVKYLDLPLIIPEDELLPKPSPELNPLDLPLMMQVTEFAGGGFVVGLIFVHTIADGIGLAQFLNAVAEIARGLPNPTVEPAWSREVIPNPPKLPPGGPPVFPSFKLLDATVDLSADHINHVKARHLELTGQRCSTFDVAISNLWQSRTRAINLDPGVDVHVCFFANTRHLLRPVLPPEGGYYGNCIYPMTVTASSGRIASAELIDVISIIRDAKARLPDEFAKWFAGDFKDDPYEFSFTYSSLFVTDWTRLGLLDVDYGWGKPLHVIPFAYLDIMAIGIIVAPPAPQKGTRVMTHCVEKEHMQAFLEEMKGFA</sequence>
<evidence type="ECO:0000256" key="1">
    <source>
        <dbReference type="ARBA" id="ARBA00009861"/>
    </source>
</evidence>
<dbReference type="PANTHER" id="PTHR31147:SF1">
    <property type="entry name" value="ACYL TRANSFERASE 4"/>
    <property type="match status" value="1"/>
</dbReference>
<evidence type="ECO:0000256" key="2">
    <source>
        <dbReference type="ARBA" id="ARBA00022679"/>
    </source>
</evidence>
<comment type="similarity">
    <text evidence="1">Belongs to the plant acyltransferase family.</text>
</comment>
<name>A0A8D7FNJ2_MUSAM</name>
<dbReference type="GO" id="GO:0016746">
    <property type="term" value="F:acyltransferase activity"/>
    <property type="evidence" value="ECO:0007669"/>
    <property type="project" value="UniProtKB-KW"/>
</dbReference>
<gene>
    <name evidence="4" type="ORF">GSMUA_300940.1</name>
</gene>
<evidence type="ECO:0000256" key="3">
    <source>
        <dbReference type="ARBA" id="ARBA00023315"/>
    </source>
</evidence>
<evidence type="ECO:0000313" key="4">
    <source>
        <dbReference type="EMBL" id="CAG1859799.1"/>
    </source>
</evidence>
<dbReference type="EMBL" id="HG996466">
    <property type="protein sequence ID" value="CAG1859799.1"/>
    <property type="molecule type" value="Genomic_DNA"/>
</dbReference>
<proteinExistence type="inferred from homology"/>
<reference evidence="4" key="1">
    <citation type="submission" date="2021-03" db="EMBL/GenBank/DDBJ databases">
        <authorList>
            <consortium name="Genoscope - CEA"/>
            <person name="William W."/>
        </authorList>
    </citation>
    <scope>NUCLEOTIDE SEQUENCE</scope>
    <source>
        <strain evidence="4">Doubled-haploid Pahang</strain>
    </source>
</reference>
<dbReference type="PANTHER" id="PTHR31147">
    <property type="entry name" value="ACYL TRANSFERASE 4"/>
    <property type="match status" value="1"/>
</dbReference>
<protein>
    <submittedName>
        <fullName evidence="4">(wild Malaysian banana) hypothetical protein</fullName>
    </submittedName>
</protein>